<dbReference type="AlphaFoldDB" id="S3BNU0"/>
<feature type="region of interest" description="Disordered" evidence="1">
    <location>
        <begin position="250"/>
        <end position="270"/>
    </location>
</feature>
<dbReference type="STRING" id="1262450.S3BNU0"/>
<dbReference type="EMBL" id="KE148173">
    <property type="protein sequence ID" value="EPE02899.1"/>
    <property type="molecule type" value="Genomic_DNA"/>
</dbReference>
<accession>S3BNU0</accession>
<evidence type="ECO:0000313" key="2">
    <source>
        <dbReference type="EMBL" id="EPE02899.1"/>
    </source>
</evidence>
<organism evidence="2 3">
    <name type="scientific">Ophiostoma piceae (strain UAMH 11346)</name>
    <name type="common">Sap stain fungus</name>
    <dbReference type="NCBI Taxonomy" id="1262450"/>
    <lineage>
        <taxon>Eukaryota</taxon>
        <taxon>Fungi</taxon>
        <taxon>Dikarya</taxon>
        <taxon>Ascomycota</taxon>
        <taxon>Pezizomycotina</taxon>
        <taxon>Sordariomycetes</taxon>
        <taxon>Sordariomycetidae</taxon>
        <taxon>Ophiostomatales</taxon>
        <taxon>Ophiostomataceae</taxon>
        <taxon>Ophiostoma</taxon>
    </lineage>
</organism>
<dbReference type="VEuPathDB" id="FungiDB:F503_01640"/>
<feature type="compositionally biased region" description="Polar residues" evidence="1">
    <location>
        <begin position="283"/>
        <end position="295"/>
    </location>
</feature>
<evidence type="ECO:0000313" key="3">
    <source>
        <dbReference type="Proteomes" id="UP000016923"/>
    </source>
</evidence>
<dbReference type="eggNOG" id="ENOG502RM08">
    <property type="taxonomic scope" value="Eukaryota"/>
</dbReference>
<keyword evidence="3" id="KW-1185">Reference proteome</keyword>
<gene>
    <name evidence="2" type="ORF">F503_01640</name>
</gene>
<protein>
    <submittedName>
        <fullName evidence="2">Uncharacterized protein</fullName>
    </submittedName>
</protein>
<feature type="compositionally biased region" description="Basic and acidic residues" evidence="1">
    <location>
        <begin position="250"/>
        <end position="262"/>
    </location>
</feature>
<dbReference type="HOGENOM" id="CLU_776333_0_0_1"/>
<proteinExistence type="predicted"/>
<reference evidence="2 3" key="1">
    <citation type="journal article" date="2013" name="BMC Genomics">
        <title>The genome and transcriptome of the pine saprophyte Ophiostoma piceae, and a comparison with the bark beetle-associated pine pathogen Grosmannia clavigera.</title>
        <authorList>
            <person name="Haridas S."/>
            <person name="Wang Y."/>
            <person name="Lim L."/>
            <person name="Massoumi Alamouti S."/>
            <person name="Jackman S."/>
            <person name="Docking R."/>
            <person name="Robertson G."/>
            <person name="Birol I."/>
            <person name="Bohlmann J."/>
            <person name="Breuil C."/>
        </authorList>
    </citation>
    <scope>NUCLEOTIDE SEQUENCE [LARGE SCALE GENOMIC DNA]</scope>
    <source>
        <strain evidence="2 3">UAMH 11346</strain>
    </source>
</reference>
<feature type="region of interest" description="Disordered" evidence="1">
    <location>
        <begin position="283"/>
        <end position="327"/>
    </location>
</feature>
<dbReference type="OrthoDB" id="5151869at2759"/>
<dbReference type="Proteomes" id="UP000016923">
    <property type="component" value="Unassembled WGS sequence"/>
</dbReference>
<name>S3BNU0_OPHP1</name>
<evidence type="ECO:0000256" key="1">
    <source>
        <dbReference type="SAM" id="MobiDB-lite"/>
    </source>
</evidence>
<sequence length="357" mass="41103">MPQYVTIGDEQIEVPQVYPAWLPGTPPPWAPAPQPYDENAWTEWGRTHYGETWFESRQKMLQDRNIYSPEKDHVYLKRQRRLRAIEDAIEGRQLAGGVGGTEWNDIWASISKQKPAFTEPSQNLQIDAENSGIYLTSSSTSQVWKELMFQSDIRQWSEEEYIYRCTELGWKILREAKNRCEDIIGDRKHKEVMDELNSTYDELTSTTGSQSYHDARSAAAHDRTLHYIGRLRQGESKDRVMSDWAAVEERVRQHEDEPREQESEVISQGARDEMINAWRSEYMTSTGDDNNTHRPSTPGVPSRRQSQLLTSPEDAMHPDSDDESHDIDSEIRYITGPSISLDGDEYAGRISQSGMVI</sequence>